<organism evidence="1 2">
    <name type="scientific">Trichonephila inaurata madagascariensis</name>
    <dbReference type="NCBI Taxonomy" id="2747483"/>
    <lineage>
        <taxon>Eukaryota</taxon>
        <taxon>Metazoa</taxon>
        <taxon>Ecdysozoa</taxon>
        <taxon>Arthropoda</taxon>
        <taxon>Chelicerata</taxon>
        <taxon>Arachnida</taxon>
        <taxon>Araneae</taxon>
        <taxon>Araneomorphae</taxon>
        <taxon>Entelegynae</taxon>
        <taxon>Araneoidea</taxon>
        <taxon>Nephilidae</taxon>
        <taxon>Trichonephila</taxon>
        <taxon>Trichonephila inaurata</taxon>
    </lineage>
</organism>
<dbReference type="EMBL" id="BMAV01011855">
    <property type="protein sequence ID" value="GFY58018.1"/>
    <property type="molecule type" value="Genomic_DNA"/>
</dbReference>
<sequence>MSWVIFSGRNQVGFDVFSIRLAWGGEFKVAVIFTLSGLRISPSGRTSRICWGIGRFMKWVAKGITGRERVSRLPLAEVLLVYPETRSMPYEIGGRPHRVQGRSVEK</sequence>
<comment type="caution">
    <text evidence="1">The sequence shown here is derived from an EMBL/GenBank/DDBJ whole genome shotgun (WGS) entry which is preliminary data.</text>
</comment>
<proteinExistence type="predicted"/>
<name>A0A8X6XRU4_9ARAC</name>
<evidence type="ECO:0000313" key="2">
    <source>
        <dbReference type="Proteomes" id="UP000886998"/>
    </source>
</evidence>
<dbReference type="Proteomes" id="UP000886998">
    <property type="component" value="Unassembled WGS sequence"/>
</dbReference>
<protein>
    <submittedName>
        <fullName evidence="1">Uncharacterized protein</fullName>
    </submittedName>
</protein>
<accession>A0A8X6XRU4</accession>
<reference evidence="1" key="1">
    <citation type="submission" date="2020-08" db="EMBL/GenBank/DDBJ databases">
        <title>Multicomponent nature underlies the extraordinary mechanical properties of spider dragline silk.</title>
        <authorList>
            <person name="Kono N."/>
            <person name="Nakamura H."/>
            <person name="Mori M."/>
            <person name="Yoshida Y."/>
            <person name="Ohtoshi R."/>
            <person name="Malay A.D."/>
            <person name="Moran D.A.P."/>
            <person name="Tomita M."/>
            <person name="Numata K."/>
            <person name="Arakawa K."/>
        </authorList>
    </citation>
    <scope>NUCLEOTIDE SEQUENCE</scope>
</reference>
<evidence type="ECO:0000313" key="1">
    <source>
        <dbReference type="EMBL" id="GFY58018.1"/>
    </source>
</evidence>
<dbReference type="AlphaFoldDB" id="A0A8X6XRU4"/>
<keyword evidence="2" id="KW-1185">Reference proteome</keyword>
<gene>
    <name evidence="1" type="ORF">TNIN_357031</name>
</gene>